<dbReference type="PANTHER" id="PTHR10903:SF135">
    <property type="entry name" value="TRANSLOCASE OF CHLOROPLAST 120, CHLOROPLASTIC-RELATED"/>
    <property type="match status" value="1"/>
</dbReference>
<keyword evidence="9" id="KW-1002">Plastid outer membrane</keyword>
<dbReference type="GO" id="GO:0046872">
    <property type="term" value="F:metal ion binding"/>
    <property type="evidence" value="ECO:0007669"/>
    <property type="project" value="UniProtKB-KW"/>
</dbReference>
<evidence type="ECO:0000256" key="3">
    <source>
        <dbReference type="ARBA" id="ARBA00022448"/>
    </source>
</evidence>
<keyword evidence="13" id="KW-0472">Membrane</keyword>
<keyword evidence="7" id="KW-0479">Metal-binding</keyword>
<feature type="region of interest" description="Disordered" evidence="15">
    <location>
        <begin position="349"/>
        <end position="369"/>
    </location>
</feature>
<keyword evidence="8" id="KW-0378">Hydrolase</keyword>
<dbReference type="OrthoDB" id="8954335at2759"/>
<comment type="subcellular location">
    <subcellularLocation>
        <location evidence="2">Membrane</location>
        <topology evidence="2">Single-pass membrane protein</topology>
    </subcellularLocation>
    <subcellularLocation>
        <location evidence="14">Plastid</location>
        <location evidence="14">Chloroplast outer membrane</location>
    </subcellularLocation>
</comment>
<keyword evidence="10" id="KW-0460">Magnesium</keyword>
<dbReference type="GO" id="GO:0016020">
    <property type="term" value="C:membrane"/>
    <property type="evidence" value="ECO:0007669"/>
    <property type="project" value="UniProtKB-SubCell"/>
</dbReference>
<keyword evidence="12" id="KW-1133">Transmembrane helix</keyword>
<dbReference type="SUPFAM" id="SSF52540">
    <property type="entry name" value="P-loop containing nucleoside triphosphate hydrolases"/>
    <property type="match status" value="1"/>
</dbReference>
<evidence type="ECO:0000256" key="2">
    <source>
        <dbReference type="ARBA" id="ARBA00004167"/>
    </source>
</evidence>
<evidence type="ECO:0000313" key="18">
    <source>
        <dbReference type="Proteomes" id="UP000308730"/>
    </source>
</evidence>
<sequence>MGATGAGKSTFINLVSGSNLNVGYGLESCTSNVETSTSLVLNGRLVTLIDTPGFDDTIKGEAEILRLIADFLAATYEGGRKVDGVIFVHRISDYRMGGVARKNFRLFRKLCGDDALKNVVIVTNMWGDVSEAIGAAREKELSESDLFFKPALEKGARMARHDNTVASAKSIIQSFLGAVPEVLAIQREVVDEKKSVVETTAGQDLQAELEMQLAKHRKEMEGMREEMTDLLAQKDKSHQDEIQELTDALNDMKAQLTKLEQEQHTLHHSRQADVEAAEEKARRLAEEMEQRSSLLREQEARIGGLYDALEQTAREQEQQKQAALLAQEESHRAELHRVRREYEEKLAETARRNERKAEAVPPPPPVAKAPWDYIRDLAVGSQPLPRRGGFFRDVAFIVDQLFSKPVRS</sequence>
<evidence type="ECO:0000256" key="8">
    <source>
        <dbReference type="ARBA" id="ARBA00022801"/>
    </source>
</evidence>
<dbReference type="Pfam" id="PF01926">
    <property type="entry name" value="MMR_HSR1"/>
    <property type="match status" value="1"/>
</dbReference>
<reference evidence="17 18" key="1">
    <citation type="submission" date="2019-02" db="EMBL/GenBank/DDBJ databases">
        <title>Genome sequencing of the rare red list fungi Antrodiella citrinella (Flaviporus citrinellus).</title>
        <authorList>
            <person name="Buettner E."/>
            <person name="Kellner H."/>
        </authorList>
    </citation>
    <scope>NUCLEOTIDE SEQUENCE [LARGE SCALE GENOMIC DNA]</scope>
    <source>
        <strain evidence="17 18">DSM 108506</strain>
    </source>
</reference>
<evidence type="ECO:0000256" key="1">
    <source>
        <dbReference type="ARBA" id="ARBA00001946"/>
    </source>
</evidence>
<evidence type="ECO:0000256" key="9">
    <source>
        <dbReference type="ARBA" id="ARBA00022805"/>
    </source>
</evidence>
<evidence type="ECO:0000256" key="10">
    <source>
        <dbReference type="ARBA" id="ARBA00022842"/>
    </source>
</evidence>
<keyword evidence="11" id="KW-0653">Protein transport</keyword>
<proteinExistence type="predicted"/>
<evidence type="ECO:0000256" key="7">
    <source>
        <dbReference type="ARBA" id="ARBA00022723"/>
    </source>
</evidence>
<accession>A0A4S4M7Y9</accession>
<dbReference type="GO" id="GO:0005525">
    <property type="term" value="F:GTP binding"/>
    <property type="evidence" value="ECO:0007669"/>
    <property type="project" value="InterPro"/>
</dbReference>
<evidence type="ECO:0000259" key="16">
    <source>
        <dbReference type="Pfam" id="PF01926"/>
    </source>
</evidence>
<keyword evidence="5" id="KW-0934">Plastid</keyword>
<keyword evidence="4" id="KW-0150">Chloroplast</keyword>
<evidence type="ECO:0000313" key="17">
    <source>
        <dbReference type="EMBL" id="THH21432.1"/>
    </source>
</evidence>
<keyword evidence="18" id="KW-1185">Reference proteome</keyword>
<dbReference type="InterPro" id="IPR006073">
    <property type="entry name" value="GTP-bd"/>
</dbReference>
<protein>
    <recommendedName>
        <fullName evidence="16">G domain-containing protein</fullName>
    </recommendedName>
</protein>
<evidence type="ECO:0000256" key="5">
    <source>
        <dbReference type="ARBA" id="ARBA00022640"/>
    </source>
</evidence>
<evidence type="ECO:0000256" key="6">
    <source>
        <dbReference type="ARBA" id="ARBA00022692"/>
    </source>
</evidence>
<name>A0A4S4M7Y9_9APHY</name>
<evidence type="ECO:0000256" key="15">
    <source>
        <dbReference type="SAM" id="MobiDB-lite"/>
    </source>
</evidence>
<dbReference type="GO" id="GO:0016787">
    <property type="term" value="F:hydrolase activity"/>
    <property type="evidence" value="ECO:0007669"/>
    <property type="project" value="UniProtKB-KW"/>
</dbReference>
<dbReference type="Proteomes" id="UP000308730">
    <property type="component" value="Unassembled WGS sequence"/>
</dbReference>
<evidence type="ECO:0000256" key="4">
    <source>
        <dbReference type="ARBA" id="ARBA00022528"/>
    </source>
</evidence>
<dbReference type="InterPro" id="IPR045058">
    <property type="entry name" value="GIMA/IAN/Toc"/>
</dbReference>
<evidence type="ECO:0000256" key="11">
    <source>
        <dbReference type="ARBA" id="ARBA00022927"/>
    </source>
</evidence>
<dbReference type="AlphaFoldDB" id="A0A4S4M7Y9"/>
<dbReference type="GO" id="GO:0015031">
    <property type="term" value="P:protein transport"/>
    <property type="evidence" value="ECO:0007669"/>
    <property type="project" value="UniProtKB-KW"/>
</dbReference>
<feature type="domain" description="G" evidence="16">
    <location>
        <begin position="1"/>
        <end position="95"/>
    </location>
</feature>
<feature type="compositionally biased region" description="Basic and acidic residues" evidence="15">
    <location>
        <begin position="349"/>
        <end position="358"/>
    </location>
</feature>
<evidence type="ECO:0000256" key="14">
    <source>
        <dbReference type="ARBA" id="ARBA00024013"/>
    </source>
</evidence>
<dbReference type="CDD" id="cd00882">
    <property type="entry name" value="Ras_like_GTPase"/>
    <property type="match status" value="1"/>
</dbReference>
<comment type="caution">
    <text evidence="17">The sequence shown here is derived from an EMBL/GenBank/DDBJ whole genome shotgun (WGS) entry which is preliminary data.</text>
</comment>
<comment type="cofactor">
    <cofactor evidence="1">
        <name>Mg(2+)</name>
        <dbReference type="ChEBI" id="CHEBI:18420"/>
    </cofactor>
</comment>
<organism evidence="17 18">
    <name type="scientific">Antrodiella citrinella</name>
    <dbReference type="NCBI Taxonomy" id="2447956"/>
    <lineage>
        <taxon>Eukaryota</taxon>
        <taxon>Fungi</taxon>
        <taxon>Dikarya</taxon>
        <taxon>Basidiomycota</taxon>
        <taxon>Agaricomycotina</taxon>
        <taxon>Agaricomycetes</taxon>
        <taxon>Polyporales</taxon>
        <taxon>Steccherinaceae</taxon>
        <taxon>Antrodiella</taxon>
    </lineage>
</organism>
<dbReference type="InterPro" id="IPR027417">
    <property type="entry name" value="P-loop_NTPase"/>
</dbReference>
<keyword evidence="6" id="KW-0812">Transmembrane</keyword>
<dbReference type="EMBL" id="SGPM01000451">
    <property type="protein sequence ID" value="THH21432.1"/>
    <property type="molecule type" value="Genomic_DNA"/>
</dbReference>
<evidence type="ECO:0000256" key="13">
    <source>
        <dbReference type="ARBA" id="ARBA00023136"/>
    </source>
</evidence>
<dbReference type="Gene3D" id="3.40.50.300">
    <property type="entry name" value="P-loop containing nucleotide triphosphate hydrolases"/>
    <property type="match status" value="1"/>
</dbReference>
<gene>
    <name evidence="17" type="ORF">EUX98_g8387</name>
</gene>
<dbReference type="PANTHER" id="PTHR10903">
    <property type="entry name" value="GTPASE, IMAP FAMILY MEMBER-RELATED"/>
    <property type="match status" value="1"/>
</dbReference>
<evidence type="ECO:0000256" key="12">
    <source>
        <dbReference type="ARBA" id="ARBA00022989"/>
    </source>
</evidence>
<keyword evidence="3" id="KW-0813">Transport</keyword>